<evidence type="ECO:0008006" key="4">
    <source>
        <dbReference type="Google" id="ProtNLM"/>
    </source>
</evidence>
<dbReference type="InterPro" id="IPR039740">
    <property type="entry name" value="CNOT10"/>
</dbReference>
<dbReference type="GO" id="GO:0017148">
    <property type="term" value="P:negative regulation of translation"/>
    <property type="evidence" value="ECO:0007669"/>
    <property type="project" value="TreeGrafter"/>
</dbReference>
<accession>S8E021</accession>
<dbReference type="Gene3D" id="1.25.40.10">
    <property type="entry name" value="Tetratricopeptide repeat domain"/>
    <property type="match status" value="1"/>
</dbReference>
<evidence type="ECO:0000313" key="2">
    <source>
        <dbReference type="EMBL" id="EPS65667.1"/>
    </source>
</evidence>
<dbReference type="GO" id="GO:0030014">
    <property type="term" value="C:CCR4-NOT complex"/>
    <property type="evidence" value="ECO:0007669"/>
    <property type="project" value="InterPro"/>
</dbReference>
<dbReference type="EMBL" id="AUSU01004107">
    <property type="protein sequence ID" value="EPS65667.1"/>
    <property type="molecule type" value="Genomic_DNA"/>
</dbReference>
<keyword evidence="3" id="KW-1185">Reference proteome</keyword>
<gene>
    <name evidence="2" type="ORF">M569_09110</name>
</gene>
<dbReference type="PANTHER" id="PTHR12979">
    <property type="entry name" value="CCR4-NOT TRANSCRIPTION COMPLEX SUBUNIT 10"/>
    <property type="match status" value="1"/>
</dbReference>
<dbReference type="PANTHER" id="PTHR12979:SF5">
    <property type="entry name" value="CCR4-NOT TRANSCRIPTION COMPLEX SUBUNIT 10"/>
    <property type="match status" value="1"/>
</dbReference>
<dbReference type="SUPFAM" id="SSF48452">
    <property type="entry name" value="TPR-like"/>
    <property type="match status" value="1"/>
</dbReference>
<evidence type="ECO:0000313" key="3">
    <source>
        <dbReference type="Proteomes" id="UP000015453"/>
    </source>
</evidence>
<proteinExistence type="inferred from homology"/>
<evidence type="ECO:0000256" key="1">
    <source>
        <dbReference type="ARBA" id="ARBA00010080"/>
    </source>
</evidence>
<dbReference type="Proteomes" id="UP000015453">
    <property type="component" value="Unassembled WGS sequence"/>
</dbReference>
<dbReference type="OrthoDB" id="25157at2759"/>
<dbReference type="InterPro" id="IPR011990">
    <property type="entry name" value="TPR-like_helical_dom_sf"/>
</dbReference>
<comment type="similarity">
    <text evidence="1">Belongs to the CNOT10 family.</text>
</comment>
<protein>
    <recommendedName>
        <fullName evidence="4">CCR4-NOT transcription complex subunit 10</fullName>
    </recommendedName>
</protein>
<dbReference type="GO" id="GO:0006402">
    <property type="term" value="P:mRNA catabolic process"/>
    <property type="evidence" value="ECO:0007669"/>
    <property type="project" value="TreeGrafter"/>
</dbReference>
<comment type="caution">
    <text evidence="2">The sequence shown here is derived from an EMBL/GenBank/DDBJ whole genome shotgun (WGS) entry which is preliminary data.</text>
</comment>
<reference evidence="2 3" key="1">
    <citation type="journal article" date="2013" name="BMC Genomics">
        <title>The miniature genome of a carnivorous plant Genlisea aurea contains a low number of genes and short non-coding sequences.</title>
        <authorList>
            <person name="Leushkin E.V."/>
            <person name="Sutormin R.A."/>
            <person name="Nabieva E.R."/>
            <person name="Penin A.A."/>
            <person name="Kondrashov A.S."/>
            <person name="Logacheva M.D."/>
        </authorList>
    </citation>
    <scope>NUCLEOTIDE SEQUENCE [LARGE SCALE GENOMIC DNA]</scope>
</reference>
<name>S8E021_9LAMI</name>
<dbReference type="AlphaFoldDB" id="S8E021"/>
<organism evidence="2 3">
    <name type="scientific">Genlisea aurea</name>
    <dbReference type="NCBI Taxonomy" id="192259"/>
    <lineage>
        <taxon>Eukaryota</taxon>
        <taxon>Viridiplantae</taxon>
        <taxon>Streptophyta</taxon>
        <taxon>Embryophyta</taxon>
        <taxon>Tracheophyta</taxon>
        <taxon>Spermatophyta</taxon>
        <taxon>Magnoliopsida</taxon>
        <taxon>eudicotyledons</taxon>
        <taxon>Gunneridae</taxon>
        <taxon>Pentapetalae</taxon>
        <taxon>asterids</taxon>
        <taxon>lamiids</taxon>
        <taxon>Lamiales</taxon>
        <taxon>Lentibulariaceae</taxon>
        <taxon>Genlisea</taxon>
    </lineage>
</organism>
<sequence length="824" mass="90398">MDSASSALSVASRDAAEDDGSLSVAAGLAKEAALLFQSGKFSECLEILNQLLLQKVDDPKVHHNISLAENLQDGCSNPKKLIESLAKIKKWTEEIVPKGNDGRKLTDDTKGTNIDQLYASSTTHVNGIDTSVTVFNIAAVWFHLHDYSKSFIYLNTLFQNIQPVDEGTALRICLLLLDVALICQNAQRSADVLSYMEKVFCASTLTNQGDNNSSLLAQSFSLQNSSSVANPCPIPDSPCSDRAVGGSHSLENSLSRTLSEEELEDEPLQLLSSLDINDPNFQGGRSVIASSNALMRSRAEDSSIIDLRLKLHLYKVRFFLLTRNLRAAKREVKMGMNLARGKDYPMALYVKSELEFARRNFKKAIKLLMASTDLTEVGISSMYYNDLGCIYFRLGKHHTSGVFFSKALKNSSSLLRQEKQPEKLLAVSQDKSLLILYNCGLHSLACGRPFHAARCFQKASTVLYNRPVLWLRIAECCLLAMGRGLIKCNNSSSPDEKYIEASVVGKGKWRQLVLMNGSSKCGEDSYSLLQQLELSPTLARSCLRNALFLLDSSEAKDSAPSSENSGGCGSESGLGQTVVNSNGEVKEQKTNSNAAFQNSIADYEHMKAKENRLIRQASLADLAYVELALGDPLLALQVAKSLLELPDCSKMYAFFGSVYAAEALCLLNRPTEAAKHLLAYISVGNDVDLPYTREDCENWTPAAEKFIDSEDSNDLASSNPAAVIEKQQPQQQQQQESSYLSPESARGIFYTNHAVNISLMGGDLEQARLLATRALSDIPNDSRAVLTAVYLDLKQGKTQEALAKLKRYGSTRFVPTAPSNRISK</sequence>